<dbReference type="InterPro" id="IPR050091">
    <property type="entry name" value="PKS_NRPS_Biosynth_Enz"/>
</dbReference>
<dbReference type="InterPro" id="IPR036903">
    <property type="entry name" value="Nup98_auto-Pept-S59_dom_sf"/>
</dbReference>
<evidence type="ECO:0000259" key="5">
    <source>
        <dbReference type="PROSITE" id="PS50075"/>
    </source>
</evidence>
<feature type="compositionally biased region" description="Basic and acidic residues" evidence="4">
    <location>
        <begin position="144"/>
        <end position="154"/>
    </location>
</feature>
<keyword evidence="9" id="KW-1185">Reference proteome</keyword>
<keyword evidence="2" id="KW-0597">Phosphoprotein</keyword>
<dbReference type="InterPro" id="IPR020806">
    <property type="entry name" value="PKS_PP-bd"/>
</dbReference>
<dbReference type="PROSITE" id="PS50075">
    <property type="entry name" value="CARRIER"/>
    <property type="match status" value="5"/>
</dbReference>
<dbReference type="PANTHER" id="PTHR43775">
    <property type="entry name" value="FATTY ACID SYNTHASE"/>
    <property type="match status" value="1"/>
</dbReference>
<evidence type="ECO:0000256" key="1">
    <source>
        <dbReference type="ARBA" id="ARBA00022450"/>
    </source>
</evidence>
<feature type="region of interest" description="Disordered" evidence="4">
    <location>
        <begin position="1412"/>
        <end position="1443"/>
    </location>
</feature>
<dbReference type="InterPro" id="IPR013968">
    <property type="entry name" value="PKS_KR"/>
</dbReference>
<evidence type="ECO:0000259" key="6">
    <source>
        <dbReference type="PROSITE" id="PS51434"/>
    </source>
</evidence>
<feature type="domain" description="Carrier" evidence="5">
    <location>
        <begin position="2855"/>
        <end position="2936"/>
    </location>
</feature>
<reference evidence="8 9" key="1">
    <citation type="submission" date="2023-10" db="EMBL/GenBank/DDBJ databases">
        <authorList>
            <person name="Maclean D."/>
            <person name="Macfadyen A."/>
        </authorList>
    </citation>
    <scope>NUCLEOTIDE SEQUENCE [LARGE SCALE GENOMIC DNA]</scope>
</reference>
<dbReference type="GO" id="GO:0006633">
    <property type="term" value="P:fatty acid biosynthetic process"/>
    <property type="evidence" value="ECO:0007669"/>
    <property type="project" value="TreeGrafter"/>
</dbReference>
<evidence type="ECO:0000313" key="8">
    <source>
        <dbReference type="EMBL" id="CAK0760019.1"/>
    </source>
</evidence>
<dbReference type="GO" id="GO:0004312">
    <property type="term" value="F:fatty acid synthase activity"/>
    <property type="evidence" value="ECO:0007669"/>
    <property type="project" value="TreeGrafter"/>
</dbReference>
<dbReference type="PANTHER" id="PTHR43775:SF37">
    <property type="entry name" value="SI:DKEY-61P9.11"/>
    <property type="match status" value="1"/>
</dbReference>
<dbReference type="SMART" id="SM00826">
    <property type="entry name" value="PKS_DH"/>
    <property type="match status" value="1"/>
</dbReference>
<dbReference type="SMART" id="SM00825">
    <property type="entry name" value="PKS_KS"/>
    <property type="match status" value="2"/>
</dbReference>
<dbReference type="CDD" id="cd00833">
    <property type="entry name" value="PKS"/>
    <property type="match status" value="2"/>
</dbReference>
<dbReference type="GO" id="GO:0031177">
    <property type="term" value="F:phosphopantetheine binding"/>
    <property type="evidence" value="ECO:0007669"/>
    <property type="project" value="InterPro"/>
</dbReference>
<feature type="region of interest" description="Disordered" evidence="4">
    <location>
        <begin position="144"/>
        <end position="177"/>
    </location>
</feature>
<dbReference type="PROSITE" id="PS00012">
    <property type="entry name" value="PHOSPHOPANTETHEINE"/>
    <property type="match status" value="5"/>
</dbReference>
<dbReference type="SMART" id="SM00823">
    <property type="entry name" value="PKS_PP"/>
    <property type="match status" value="5"/>
</dbReference>
<keyword evidence="1" id="KW-0596">Phosphopantetheine</keyword>
<feature type="domain" description="Ketosynthase family 3 (KS3)" evidence="7">
    <location>
        <begin position="1538"/>
        <end position="1976"/>
    </location>
</feature>
<dbReference type="SUPFAM" id="SSF53901">
    <property type="entry name" value="Thiolase-like"/>
    <property type="match status" value="2"/>
</dbReference>
<dbReference type="InterPro" id="IPR014031">
    <property type="entry name" value="Ketoacyl_synth_C"/>
</dbReference>
<dbReference type="PROSITE" id="PS52004">
    <property type="entry name" value="KS3_2"/>
    <property type="match status" value="2"/>
</dbReference>
<gene>
    <name evidence="8" type="ORF">CVIRNUC_002737</name>
</gene>
<dbReference type="Pfam" id="PF00550">
    <property type="entry name" value="PP-binding"/>
    <property type="match status" value="5"/>
</dbReference>
<dbReference type="SMART" id="SM01294">
    <property type="entry name" value="PKS_PP_betabranch"/>
    <property type="match status" value="1"/>
</dbReference>
<dbReference type="InterPro" id="IPR007230">
    <property type="entry name" value="Nup98_auto-Pept-S59_dom"/>
</dbReference>
<dbReference type="Proteomes" id="UP001314263">
    <property type="component" value="Unassembled WGS sequence"/>
</dbReference>
<evidence type="ECO:0000256" key="4">
    <source>
        <dbReference type="SAM" id="MobiDB-lite"/>
    </source>
</evidence>
<dbReference type="Gene3D" id="3.40.47.10">
    <property type="match status" value="2"/>
</dbReference>
<dbReference type="InterPro" id="IPR036736">
    <property type="entry name" value="ACP-like_sf"/>
</dbReference>
<dbReference type="SUPFAM" id="SSF82215">
    <property type="entry name" value="C-terminal autoproteolytic domain of nucleoporin nup98"/>
    <property type="match status" value="1"/>
</dbReference>
<evidence type="ECO:0000313" key="9">
    <source>
        <dbReference type="Proteomes" id="UP001314263"/>
    </source>
</evidence>
<dbReference type="Gene3D" id="3.10.129.120">
    <property type="match status" value="1"/>
</dbReference>
<dbReference type="InterPro" id="IPR016039">
    <property type="entry name" value="Thiolase-like"/>
</dbReference>
<dbReference type="SUPFAM" id="SSF47336">
    <property type="entry name" value="ACP-like"/>
    <property type="match status" value="5"/>
</dbReference>
<organism evidence="8 9">
    <name type="scientific">Coccomyxa viridis</name>
    <dbReference type="NCBI Taxonomy" id="1274662"/>
    <lineage>
        <taxon>Eukaryota</taxon>
        <taxon>Viridiplantae</taxon>
        <taxon>Chlorophyta</taxon>
        <taxon>core chlorophytes</taxon>
        <taxon>Trebouxiophyceae</taxon>
        <taxon>Trebouxiophyceae incertae sedis</taxon>
        <taxon>Coccomyxaceae</taxon>
        <taxon>Coccomyxa</taxon>
    </lineage>
</organism>
<dbReference type="InterPro" id="IPR049552">
    <property type="entry name" value="PKS_DH_N"/>
</dbReference>
<feature type="domain" description="Ketosynthase family 3 (KS3)" evidence="7">
    <location>
        <begin position="161"/>
        <end position="589"/>
    </location>
</feature>
<dbReference type="InterPro" id="IPR006162">
    <property type="entry name" value="Ppantetheine_attach_site"/>
</dbReference>
<feature type="domain" description="Carrier" evidence="5">
    <location>
        <begin position="1335"/>
        <end position="1410"/>
    </location>
</feature>
<proteinExistence type="predicted"/>
<protein>
    <submittedName>
        <fullName evidence="8">Uncharacterized protein</fullName>
    </submittedName>
</protein>
<dbReference type="InterPro" id="IPR020807">
    <property type="entry name" value="PKS_DH"/>
</dbReference>
<dbReference type="Gene3D" id="3.40.50.720">
    <property type="entry name" value="NAD(P)-binding Rossmann-like Domain"/>
    <property type="match status" value="2"/>
</dbReference>
<dbReference type="InterPro" id="IPR009081">
    <property type="entry name" value="PP-bd_ACP"/>
</dbReference>
<dbReference type="InterPro" id="IPR057326">
    <property type="entry name" value="KR_dom"/>
</dbReference>
<name>A0AAV1I122_9CHLO</name>
<sequence length="3157" mass="327047">MAQMLEGLGTSATGPRLLSGVFLWNRFRGTVELFAEFEEAAAHQAPGLMPGATQGTLAGPAGHKKALSAQEISALIRAAAAYVLGSPVADDEPLSGAGLDSLGAVELRNEVGRVLRVDLPGTLIFDYPTISAMSAMLAAKLGPKDAEPRAEAPHRPSLSMQRREADSSAPAIEVHDTSSRIPCQRLPRMHLDAISCIPLDRWNMDAIPESNLGGRFGGFVKEWDLFDAACFGISPSEAASMDPQQRVMLEDTWRMLAGGDASGGLTAVAVGIAKLGEPAVMAMHKEASSFTGTGRALSAAAGRLSYMHGLRGPSVSIDTACSSSLVTTHFICSSLRHSGCTRGLSVGVNLPMNWETSFLFVGAGMTAMDGRCKTLDSHADGYVRSEACMAILLSLAASGVVASSSEASQCTVVLGGTAVNQDGRSSSLTAPHGPSQQQVIRTAIADAELAPAEWTTLEMHGTGTALGDPIEMGAACAVASSGSIGIHSGTILHLSAAKSAAGHAETAAGAVGLVSTVSAHTTSATAPFLHLADFNPLVSSIIASASKEASLIMALPRQVSPRDVMMDSRASGVSGFAFQGTNAHVILRSQAAKQHYVSEGGQMSPVWHRLRLWYLPEPHYFLWGFDTLNSTLAFDVDLSTPALTYIWEHQVNSRVLLPGAAMFEAARAAGASLCAQKLVPDLALQDAVIPAPLMLQTPQAPYGHVKARCLVDVETGLVQLESTSAHAQDTAVHLKAGCGVINTLPVQEPLHSKWAALAAAADEFSAVRARPAAENALGMVRLRAEHAGVGYMGHPAVVDSSMHLSVFSSGADGQTRVPGGLGAYAGAVAKGESRAWASAAPGAFLWNGTAVSSFKVGEARLSHLEAKPVRMRLAATSPGGQSGTSLDLQQNSYTVIWQASSQCSSVLRIERASDWHAEWSLSAGQLLFRGPSLRPGTADRPYAVITALQRMMAFLQTNRLAESNIAWQGPLNMAATPHGFAHDDLVSKAAHGCLKALSTELSPSSTLNVILMSTFQVMDKASSHEAEHLGNCHGSLEAAGIYSLPLLAGDAALKPLLLAGSGTDRSIAVTGGMGALGSLAGSWAAFSGASHVNLLARSAYAAEAHPAALSGVSHISVIMCDLAIQADVSAWLATCAAACALPEHILHASGTAADALLSKQSSRTLRMTLAPKSDGAQRLSRATFACPLQSCSYFSSIAALLGNAGQINYAASNAALDGLAQHQQQQGIPCTSIQFGAWTGAGMAGGQLAAKLERSGLLLVTPLLGLTALGMLLGRDSSVLHRASASLAVSGFIWQRIVKPAQRDWHFFQDVLADAAEENGIVSVSSRAAASASQAFTEDQVLAVLKSIAAEAMGAEVAPDVPLMSAGLDSLGAVELRNGITAKFGISMPATVAFDYPTLQAMSRYIALTATPKQPAPAPSFRRLRQPPELMQPRTKPQGGGKPSAQIEQEVQRIVQSVLGAAVASDLPLMQAGLDSLGAVELRNALMSKFGIAVSATVAFDHPTPAALAAHVAATLAPAGNTKPFEADSLAMAHMPAATATEIAGFAARYPCQQDADMAGDLSGGERFWSSISAGASLSRQVPATRWDIDACYAPELTNRKMYVRFGYFVDGVDGFDAEAFRLAGSEAAAMDPQTRICLEQAQEALHCVEERRGSEDASTGVYVGVMYTEYLDAILAPQGVADSNSGAITGHGLSFLVGRLSYAFGFQGPCVSTDTACSSSLVATHMAHQGLVVGETAAALAGGTNVMLTPQTSARICLLQALSPVGRCQTFDAAGDGYGRGEAFTVAYLRSAGPGRSNSAGALLHSSAVNQDGRSSSLTAPNGPSQQALVSECLERAALSPEAVKDVALHGTGTPLGDPIEVGALSAALRSHGSVQGAQVVAFGSNKACFGHAEGTAGITGLLLAASGVQQAALVPVVHLRDINPYVAAAIGDMKGMSAHATRQLAPGVLLTGESVAGTSSFGMSGVNAHAVLSPAELQHTENRQPGLLWQRMRHWFAPVRHAMLAQCTAAVGKLAMTARLGSATMAYLHDHQVQGRALCAGAAMFEMGAAAGASLLPASSGTRLVLSRASISAPCQLSAPELSCLISGKEGTLNIRSSASHMSGSFSQAPFAPHTAIAKGPKRATSSQLASMLWRKQAGKPRSPANFGRAAMPDQETAGYNVHPALADACIHLAAIPSPGSAQTPLRVPVAVGAFGGSTGHQGASSGWACAQPDLTLPDASTTNHMRWLGTTGASLMEVAGLHAKVMPTPRLAAGPAGSGAQAGISYEVQWQAVLACVGGRQASGWTGAVWEAFSKDSARCVQRMAISQARHPAAACVALMRSQTAAKHHLQCLQAMFKSKDVVHISYAAEVQCRTGLGSHASHSALSSAAAFALAKVAAAEITGPGIARFSSYGMSSHACASSQTGTVPHQDVHGPCMDSNIWHSPRLLPIQARQSPHHESLSTCTAAQIIITGGLGALGSLVGAWLLAAMPAQTGACITLLGRSGRPSQPDISQTLRRAQRLGCLRLAMCDIACSADASSVMSAPAQSWLPPVIGLIHASGVLKDALLASQTAKGIQTSFGPKVAGAAQLATRSAGLLPIATSVAFSSVAGLLGSAGQGNYAAANAVLDAWMSIQSSQGIAEVSLQWGAWAGSGMAAQEGPLLARLARLGMGAIDPAQGLTALQAAMQGVGASEVACAALLWDRLLTPERAIMPFYAEFAALIAARPHADDTRLVAPSAVQRTGSAQQPGSLDAAAAAKADAQAPAWAAMPAVERATWMQATILQAVSTMLGRTVGLEEPLMTAGLDSLGAVELRKELSALTALELPATLVFDYPSVAEMTAALAAMLPAIPKQEVQAQAAQMLKGQPLRAAAMPNERSASHWLPQVLGAIKEIMGAAVSAEAPLTSAGLDSLGAVELRKELAGLTGLELPSTLVFDYPSAQAIAELIAGQLTPAQPAGKEVEADFAGREVLIKAKMKAEKVAWDDSAAEQDSIPAQRGPAQTPSAITAPDFGDEGLGRAAGRLTRIPPINPSAPLLSKDDYFTLPDIKRMRRFSDDELQAVDRLVIGRKDVGEVAFIGPVDLRGLVLDDIVDIDKGKIQVYGLPGGAQRPAVGQGLNKPALLSFRRMLVKQQDAASVVKFKTKLQGHAAKMGGTFVHYDEHDGVWILKVDHF</sequence>
<dbReference type="Pfam" id="PF21089">
    <property type="entry name" value="PKS_DH_N"/>
    <property type="match status" value="2"/>
</dbReference>
<dbReference type="EMBL" id="CAUYUE010000004">
    <property type="protein sequence ID" value="CAK0760019.1"/>
    <property type="molecule type" value="Genomic_DNA"/>
</dbReference>
<feature type="region of interest" description="Disordered" evidence="4">
    <location>
        <begin position="2970"/>
        <end position="2996"/>
    </location>
</feature>
<feature type="domain" description="Carrier" evidence="5">
    <location>
        <begin position="2758"/>
        <end position="2832"/>
    </location>
</feature>
<dbReference type="InterPro" id="IPR020841">
    <property type="entry name" value="PKS_Beta-ketoAc_synthase_dom"/>
</dbReference>
<comment type="caution">
    <text evidence="8">The sequence shown here is derived from an EMBL/GenBank/DDBJ whole genome shotgun (WGS) entry which is preliminary data.</text>
</comment>
<dbReference type="SUPFAM" id="SSF51735">
    <property type="entry name" value="NAD(P)-binding Rossmann-fold domains"/>
    <property type="match status" value="2"/>
</dbReference>
<dbReference type="Gene3D" id="3.30.1610.10">
    <property type="entry name" value="Peptidase S59, nucleoporin"/>
    <property type="match status" value="1"/>
</dbReference>
<feature type="domain" description="Carrier" evidence="5">
    <location>
        <begin position="1442"/>
        <end position="1516"/>
    </location>
</feature>
<dbReference type="InterPro" id="IPR036291">
    <property type="entry name" value="NAD(P)-bd_dom_sf"/>
</dbReference>
<dbReference type="Pfam" id="PF02801">
    <property type="entry name" value="Ketoacyl-synt_C"/>
    <property type="match status" value="2"/>
</dbReference>
<feature type="domain" description="Peptidase S59" evidence="6">
    <location>
        <begin position="3023"/>
        <end position="3157"/>
    </location>
</feature>
<dbReference type="Gene3D" id="1.10.1200.10">
    <property type="entry name" value="ACP-like"/>
    <property type="match status" value="5"/>
</dbReference>
<keyword evidence="3" id="KW-0808">Transferase</keyword>
<evidence type="ECO:0000256" key="3">
    <source>
        <dbReference type="ARBA" id="ARBA00022679"/>
    </source>
</evidence>
<dbReference type="Pfam" id="PF00109">
    <property type="entry name" value="ketoacyl-synt"/>
    <property type="match status" value="2"/>
</dbReference>
<accession>A0AAV1I122</accession>
<dbReference type="Pfam" id="PF04096">
    <property type="entry name" value="Nucleoporin2"/>
    <property type="match status" value="1"/>
</dbReference>
<dbReference type="Gene3D" id="3.10.129.10">
    <property type="entry name" value="Hotdog Thioesterase"/>
    <property type="match status" value="2"/>
</dbReference>
<dbReference type="Pfam" id="PF08659">
    <property type="entry name" value="KR"/>
    <property type="match status" value="2"/>
</dbReference>
<dbReference type="PROSITE" id="PS51434">
    <property type="entry name" value="NUP_C"/>
    <property type="match status" value="1"/>
</dbReference>
<evidence type="ECO:0000256" key="2">
    <source>
        <dbReference type="ARBA" id="ARBA00022553"/>
    </source>
</evidence>
<dbReference type="SMART" id="SM00822">
    <property type="entry name" value="PKS_KR"/>
    <property type="match status" value="2"/>
</dbReference>
<dbReference type="GO" id="GO:0005643">
    <property type="term" value="C:nuclear pore"/>
    <property type="evidence" value="ECO:0007669"/>
    <property type="project" value="InterPro"/>
</dbReference>
<dbReference type="GO" id="GO:0017056">
    <property type="term" value="F:structural constituent of nuclear pore"/>
    <property type="evidence" value="ECO:0007669"/>
    <property type="project" value="InterPro"/>
</dbReference>
<evidence type="ECO:0000259" key="7">
    <source>
        <dbReference type="PROSITE" id="PS52004"/>
    </source>
</evidence>
<feature type="domain" description="Carrier" evidence="5">
    <location>
        <begin position="67"/>
        <end position="141"/>
    </location>
</feature>
<dbReference type="InterPro" id="IPR014030">
    <property type="entry name" value="Ketoacyl_synth_N"/>
</dbReference>